<sequence length="171" mass="19103">MALKKGIDVILLYRELAKQAEESAKVVTYQTEHTFGMSRNTDSTETKDGTAQTVGAIEYDFSSTALYERGSQTLKMLYDAFMNNKLVETWIIDKLEPEEGDTGKFAAKYMQVYISNYEETASAEDNVEVSLEYAVQMIHQDGYATLTTEQQNAVQYAFVDTTAQTPTAPVG</sequence>
<accession>A0ABU3EQC2</accession>
<dbReference type="PRINTS" id="PR01997">
    <property type="entry name" value="MTP2FAMILY"/>
</dbReference>
<dbReference type="RefSeq" id="WP_311924759.1">
    <property type="nucleotide sequence ID" value="NZ_JARPYR010000015.1"/>
</dbReference>
<organism evidence="1 2">
    <name type="scientific">Enterococcus dongliensis</name>
    <dbReference type="NCBI Taxonomy" id="2559925"/>
    <lineage>
        <taxon>Bacteria</taxon>
        <taxon>Bacillati</taxon>
        <taxon>Bacillota</taxon>
        <taxon>Bacilli</taxon>
        <taxon>Lactobacillales</taxon>
        <taxon>Enterococcaceae</taxon>
        <taxon>Enterococcus</taxon>
    </lineage>
</organism>
<comment type="caution">
    <text evidence="1">The sequence shown here is derived from an EMBL/GenBank/DDBJ whole genome shotgun (WGS) entry which is preliminary data.</text>
</comment>
<evidence type="ECO:0000313" key="2">
    <source>
        <dbReference type="Proteomes" id="UP001256547"/>
    </source>
</evidence>
<dbReference type="InterPro" id="IPR011855">
    <property type="entry name" value="Phgtail_TP901_1"/>
</dbReference>
<dbReference type="Proteomes" id="UP001256547">
    <property type="component" value="Unassembled WGS sequence"/>
</dbReference>
<proteinExistence type="predicted"/>
<dbReference type="EMBL" id="JARPYR010000015">
    <property type="protein sequence ID" value="MDT2597050.1"/>
    <property type="molecule type" value="Genomic_DNA"/>
</dbReference>
<gene>
    <name evidence="1" type="ORF">P7D39_08535</name>
</gene>
<dbReference type="Pfam" id="PF06199">
    <property type="entry name" value="Phage_tail_2"/>
    <property type="match status" value="1"/>
</dbReference>
<reference evidence="1 2" key="1">
    <citation type="submission" date="2023-03" db="EMBL/GenBank/DDBJ databases">
        <authorList>
            <person name="Shen W."/>
            <person name="Cai J."/>
        </authorList>
    </citation>
    <scope>NUCLEOTIDE SEQUENCE [LARGE SCALE GENOMIC DNA]</scope>
    <source>
        <strain evidence="1 2">P72-2</strain>
    </source>
</reference>
<keyword evidence="2" id="KW-1185">Reference proteome</keyword>
<dbReference type="InterPro" id="IPR022345">
    <property type="entry name" value="Phage_69_Orf23_MTP"/>
</dbReference>
<name>A0ABU3EQC2_9ENTE</name>
<evidence type="ECO:0000313" key="1">
    <source>
        <dbReference type="EMBL" id="MDT2597050.1"/>
    </source>
</evidence>
<protein>
    <submittedName>
        <fullName evidence="1">Phage major tail protein, TP901-1 family</fullName>
    </submittedName>
</protein>
<dbReference type="NCBIfam" id="TIGR02126">
    <property type="entry name" value="phgtail_TP901_1"/>
    <property type="match status" value="1"/>
</dbReference>